<dbReference type="EC" id="3.6.1.27" evidence="3 14"/>
<evidence type="ECO:0000256" key="14">
    <source>
        <dbReference type="HAMAP-Rule" id="MF_01006"/>
    </source>
</evidence>
<evidence type="ECO:0000313" key="15">
    <source>
        <dbReference type="EMBL" id="SFE70479.1"/>
    </source>
</evidence>
<evidence type="ECO:0000256" key="4">
    <source>
        <dbReference type="ARBA" id="ARBA00021581"/>
    </source>
</evidence>
<feature type="transmembrane region" description="Helical" evidence="14">
    <location>
        <begin position="47"/>
        <end position="64"/>
    </location>
</feature>
<keyword evidence="8 14" id="KW-1133">Transmembrane helix</keyword>
<accession>A0A1I2CQ28</accession>
<dbReference type="PANTHER" id="PTHR30622">
    <property type="entry name" value="UNDECAPRENYL-DIPHOSPHATASE"/>
    <property type="match status" value="1"/>
</dbReference>
<dbReference type="GO" id="GO:0046677">
    <property type="term" value="P:response to antibiotic"/>
    <property type="evidence" value="ECO:0007669"/>
    <property type="project" value="UniProtKB-UniRule"/>
</dbReference>
<feature type="transmembrane region" description="Helical" evidence="14">
    <location>
        <begin position="246"/>
        <end position="266"/>
    </location>
</feature>
<evidence type="ECO:0000256" key="11">
    <source>
        <dbReference type="ARBA" id="ARBA00032707"/>
    </source>
</evidence>
<evidence type="ECO:0000256" key="12">
    <source>
        <dbReference type="ARBA" id="ARBA00032932"/>
    </source>
</evidence>
<keyword evidence="14" id="KW-0133">Cell shape</keyword>
<evidence type="ECO:0000256" key="3">
    <source>
        <dbReference type="ARBA" id="ARBA00012374"/>
    </source>
</evidence>
<proteinExistence type="inferred from homology"/>
<feature type="transmembrane region" description="Helical" evidence="14">
    <location>
        <begin position="188"/>
        <end position="206"/>
    </location>
</feature>
<evidence type="ECO:0000256" key="9">
    <source>
        <dbReference type="ARBA" id="ARBA00023136"/>
    </source>
</evidence>
<dbReference type="GO" id="GO:0005886">
    <property type="term" value="C:plasma membrane"/>
    <property type="evidence" value="ECO:0007669"/>
    <property type="project" value="UniProtKB-SubCell"/>
</dbReference>
<protein>
    <recommendedName>
        <fullName evidence="4 14">Undecaprenyl-diphosphatase</fullName>
        <ecNumber evidence="3 14">3.6.1.27</ecNumber>
    </recommendedName>
    <alternativeName>
        <fullName evidence="12 14">Bacitracin resistance protein</fullName>
    </alternativeName>
    <alternativeName>
        <fullName evidence="11 14">Undecaprenyl pyrophosphate phosphatase</fullName>
    </alternativeName>
</protein>
<dbReference type="GeneID" id="92898106"/>
<comment type="catalytic activity">
    <reaction evidence="13 14">
        <text>di-trans,octa-cis-undecaprenyl diphosphate + H2O = di-trans,octa-cis-undecaprenyl phosphate + phosphate + H(+)</text>
        <dbReference type="Rhea" id="RHEA:28094"/>
        <dbReference type="ChEBI" id="CHEBI:15377"/>
        <dbReference type="ChEBI" id="CHEBI:15378"/>
        <dbReference type="ChEBI" id="CHEBI:43474"/>
        <dbReference type="ChEBI" id="CHEBI:58405"/>
        <dbReference type="ChEBI" id="CHEBI:60392"/>
        <dbReference type="EC" id="3.6.1.27"/>
    </reaction>
</comment>
<dbReference type="OrthoDB" id="9808289at2"/>
<dbReference type="GO" id="GO:0071555">
    <property type="term" value="P:cell wall organization"/>
    <property type="evidence" value="ECO:0007669"/>
    <property type="project" value="UniProtKB-KW"/>
</dbReference>
<feature type="transmembrane region" description="Helical" evidence="14">
    <location>
        <begin position="218"/>
        <end position="239"/>
    </location>
</feature>
<evidence type="ECO:0000256" key="13">
    <source>
        <dbReference type="ARBA" id="ARBA00047594"/>
    </source>
</evidence>
<dbReference type="Proteomes" id="UP000199119">
    <property type="component" value="Unassembled WGS sequence"/>
</dbReference>
<keyword evidence="9 14" id="KW-0472">Membrane</keyword>
<dbReference type="NCBIfam" id="NF001390">
    <property type="entry name" value="PRK00281.1-4"/>
    <property type="match status" value="1"/>
</dbReference>
<keyword evidence="14" id="KW-0573">Peptidoglycan synthesis</keyword>
<organism evidence="15 16">
    <name type="scientific">Paracidovorax wautersii</name>
    <dbReference type="NCBI Taxonomy" id="1177982"/>
    <lineage>
        <taxon>Bacteria</taxon>
        <taxon>Pseudomonadati</taxon>
        <taxon>Pseudomonadota</taxon>
        <taxon>Betaproteobacteria</taxon>
        <taxon>Burkholderiales</taxon>
        <taxon>Comamonadaceae</taxon>
        <taxon>Paracidovorax</taxon>
    </lineage>
</organism>
<dbReference type="Pfam" id="PF02673">
    <property type="entry name" value="BacA"/>
    <property type="match status" value="1"/>
</dbReference>
<dbReference type="InterPro" id="IPR003824">
    <property type="entry name" value="UppP"/>
</dbReference>
<evidence type="ECO:0000313" key="16">
    <source>
        <dbReference type="Proteomes" id="UP000199119"/>
    </source>
</evidence>
<dbReference type="NCBIfam" id="NF001389">
    <property type="entry name" value="PRK00281.1-2"/>
    <property type="match status" value="1"/>
</dbReference>
<comment type="miscellaneous">
    <text evidence="14">Bacitracin is thought to be involved in the inhibition of peptidoglycan synthesis by sequestering undecaprenyl diphosphate, thereby reducing the pool of lipid carrier available.</text>
</comment>
<evidence type="ECO:0000256" key="10">
    <source>
        <dbReference type="ARBA" id="ARBA00023251"/>
    </source>
</evidence>
<keyword evidence="16" id="KW-1185">Reference proteome</keyword>
<feature type="transmembrane region" description="Helical" evidence="14">
    <location>
        <begin position="84"/>
        <end position="103"/>
    </location>
</feature>
<name>A0A1I2CQ28_9BURK</name>
<evidence type="ECO:0000256" key="6">
    <source>
        <dbReference type="ARBA" id="ARBA00022692"/>
    </source>
</evidence>
<comment type="function">
    <text evidence="14">Catalyzes the dephosphorylation of undecaprenyl diphosphate (UPP). Confers resistance to bacitracin.</text>
</comment>
<dbReference type="GO" id="GO:0050380">
    <property type="term" value="F:undecaprenyl-diphosphatase activity"/>
    <property type="evidence" value="ECO:0007669"/>
    <property type="project" value="UniProtKB-UniRule"/>
</dbReference>
<comment type="similarity">
    <text evidence="2 14">Belongs to the UppP family.</text>
</comment>
<evidence type="ECO:0000256" key="2">
    <source>
        <dbReference type="ARBA" id="ARBA00010621"/>
    </source>
</evidence>
<evidence type="ECO:0000256" key="5">
    <source>
        <dbReference type="ARBA" id="ARBA00022475"/>
    </source>
</evidence>
<feature type="transmembrane region" description="Helical" evidence="14">
    <location>
        <begin position="21"/>
        <end position="41"/>
    </location>
</feature>
<keyword evidence="14" id="KW-0961">Cell wall biogenesis/degradation</keyword>
<feature type="transmembrane region" description="Helical" evidence="14">
    <location>
        <begin position="109"/>
        <end position="130"/>
    </location>
</feature>
<evidence type="ECO:0000256" key="7">
    <source>
        <dbReference type="ARBA" id="ARBA00022801"/>
    </source>
</evidence>
<dbReference type="RefSeq" id="WP_012202413.1">
    <property type="nucleotide sequence ID" value="NZ_FONX01000004.1"/>
</dbReference>
<keyword evidence="5 14" id="KW-1003">Cell membrane</keyword>
<keyword evidence="7 14" id="KW-0378">Hydrolase</keyword>
<keyword evidence="10 14" id="KW-0046">Antibiotic resistance</keyword>
<gene>
    <name evidence="14" type="primary">uppP</name>
    <name evidence="15" type="ORF">SAMN04489711_104229</name>
</gene>
<dbReference type="NCBIfam" id="TIGR00753">
    <property type="entry name" value="undec_PP_bacA"/>
    <property type="match status" value="1"/>
</dbReference>
<dbReference type="STRING" id="1177982.SAMN04489711_104229"/>
<dbReference type="GO" id="GO:0008360">
    <property type="term" value="P:regulation of cell shape"/>
    <property type="evidence" value="ECO:0007669"/>
    <property type="project" value="UniProtKB-KW"/>
</dbReference>
<dbReference type="GO" id="GO:0009252">
    <property type="term" value="P:peptidoglycan biosynthetic process"/>
    <property type="evidence" value="ECO:0007669"/>
    <property type="project" value="UniProtKB-KW"/>
</dbReference>
<sequence>MHAELVLKTLMMGVVEGITEFLPVSSTGHLILAGNALSFLAKEKRDVFEVFIQFGAMLAVIWEYRARLASVVVSAHADQGSRRFLVNLAIAFMPAAVLGLLIGSHVQRLLFSPGPVAVALVVGGIAILWAERRPVQVKAERAEQISRIDALKIGFVQCLALWPGTSRSGATIIGGLWFGASRQAATEFSFFLGIPILGAASVYNLFKHWGALSSDDIGVFAMGFIASFAFALLAIRLLMRYLTGHGFGVFAWYRIALGTLILVAVAT</sequence>
<dbReference type="PANTHER" id="PTHR30622:SF3">
    <property type="entry name" value="UNDECAPRENYL-DIPHOSPHATASE"/>
    <property type="match status" value="1"/>
</dbReference>
<dbReference type="HAMAP" id="MF_01006">
    <property type="entry name" value="Undec_diphosphatase"/>
    <property type="match status" value="1"/>
</dbReference>
<evidence type="ECO:0000256" key="1">
    <source>
        <dbReference type="ARBA" id="ARBA00004651"/>
    </source>
</evidence>
<dbReference type="EMBL" id="FONX01000004">
    <property type="protein sequence ID" value="SFE70479.1"/>
    <property type="molecule type" value="Genomic_DNA"/>
</dbReference>
<reference evidence="16" key="1">
    <citation type="submission" date="2016-10" db="EMBL/GenBank/DDBJ databases">
        <authorList>
            <person name="Varghese N."/>
            <person name="Submissions S."/>
        </authorList>
    </citation>
    <scope>NUCLEOTIDE SEQUENCE [LARGE SCALE GENOMIC DNA]</scope>
    <source>
        <strain evidence="16">DSM 27981</strain>
    </source>
</reference>
<evidence type="ECO:0000256" key="8">
    <source>
        <dbReference type="ARBA" id="ARBA00022989"/>
    </source>
</evidence>
<comment type="subcellular location">
    <subcellularLocation>
        <location evidence="1 14">Cell membrane</location>
        <topology evidence="1 14">Multi-pass membrane protein</topology>
    </subcellularLocation>
</comment>
<dbReference type="AlphaFoldDB" id="A0A1I2CQ28"/>
<keyword evidence="6 14" id="KW-0812">Transmembrane</keyword>